<protein>
    <submittedName>
        <fullName evidence="1">Uncharacterized protein</fullName>
    </submittedName>
</protein>
<evidence type="ECO:0000313" key="1">
    <source>
        <dbReference type="EMBL" id="KAJ3653367.1"/>
    </source>
</evidence>
<reference evidence="1" key="1">
    <citation type="journal article" date="2023" name="G3 (Bethesda)">
        <title>Whole genome assemblies of Zophobas morio and Tenebrio molitor.</title>
        <authorList>
            <person name="Kaur S."/>
            <person name="Stinson S.A."/>
            <person name="diCenzo G.C."/>
        </authorList>
    </citation>
    <scope>NUCLEOTIDE SEQUENCE</scope>
    <source>
        <strain evidence="1">QUZm001</strain>
    </source>
</reference>
<keyword evidence="2" id="KW-1185">Reference proteome</keyword>
<dbReference type="EMBL" id="JALNTZ010000004">
    <property type="protein sequence ID" value="KAJ3653367.1"/>
    <property type="molecule type" value="Genomic_DNA"/>
</dbReference>
<dbReference type="Proteomes" id="UP001168821">
    <property type="component" value="Unassembled WGS sequence"/>
</dbReference>
<evidence type="ECO:0000313" key="2">
    <source>
        <dbReference type="Proteomes" id="UP001168821"/>
    </source>
</evidence>
<organism evidence="1 2">
    <name type="scientific">Zophobas morio</name>
    <dbReference type="NCBI Taxonomy" id="2755281"/>
    <lineage>
        <taxon>Eukaryota</taxon>
        <taxon>Metazoa</taxon>
        <taxon>Ecdysozoa</taxon>
        <taxon>Arthropoda</taxon>
        <taxon>Hexapoda</taxon>
        <taxon>Insecta</taxon>
        <taxon>Pterygota</taxon>
        <taxon>Neoptera</taxon>
        <taxon>Endopterygota</taxon>
        <taxon>Coleoptera</taxon>
        <taxon>Polyphaga</taxon>
        <taxon>Cucujiformia</taxon>
        <taxon>Tenebrionidae</taxon>
        <taxon>Zophobas</taxon>
    </lineage>
</organism>
<name>A0AA38IGB5_9CUCU</name>
<gene>
    <name evidence="1" type="ORF">Zmor_012622</name>
</gene>
<comment type="caution">
    <text evidence="1">The sequence shown here is derived from an EMBL/GenBank/DDBJ whole genome shotgun (WGS) entry which is preliminary data.</text>
</comment>
<dbReference type="AlphaFoldDB" id="A0AA38IGB5"/>
<proteinExistence type="predicted"/>
<accession>A0AA38IGB5</accession>
<sequence length="85" mass="9197">MRPTLPILIATTGDATNDECNGPRLCTEISYPRSQLPLFTHILVPLQFPRSTLVIASSSALLYRNRSATICTSASLFLLAYLGAA</sequence>